<feature type="active site" description="Schiff-base intermediate with substrate; via topaquinone" evidence="6">
    <location>
        <position position="465"/>
    </location>
</feature>
<evidence type="ECO:0000256" key="5">
    <source>
        <dbReference type="ARBA" id="ARBA00023008"/>
    </source>
</evidence>
<comment type="caution">
    <text evidence="12">The sequence shown here is derived from an EMBL/GenBank/DDBJ whole genome shotgun (WGS) entry which is preliminary data.</text>
</comment>
<dbReference type="PROSITE" id="PS01164">
    <property type="entry name" value="COPPER_AMINE_OXID_1"/>
    <property type="match status" value="1"/>
</dbReference>
<reference evidence="12" key="1">
    <citation type="thesis" date="2020" institute="ProQuest LLC" country="789 East Eisenhower Parkway, Ann Arbor, MI, USA">
        <title>Comparative Genomics and Chromosome Evolution.</title>
        <authorList>
            <person name="Mudd A.B."/>
        </authorList>
    </citation>
    <scope>NUCLEOTIDE SEQUENCE</scope>
    <source>
        <strain evidence="12">1538</strain>
        <tissue evidence="12">Blood</tissue>
    </source>
</reference>
<dbReference type="InterPro" id="IPR015800">
    <property type="entry name" value="Cu_amine_oxidase_N2"/>
</dbReference>
<evidence type="ECO:0000256" key="3">
    <source>
        <dbReference type="ARBA" id="ARBA00022772"/>
    </source>
</evidence>
<dbReference type="GO" id="GO:0005886">
    <property type="term" value="C:plasma membrane"/>
    <property type="evidence" value="ECO:0007669"/>
    <property type="project" value="TreeGrafter"/>
</dbReference>
<keyword evidence="5 8" id="KW-0186">Copper</keyword>
<dbReference type="InterPro" id="IPR049947">
    <property type="entry name" value="Cu_Am_Ox_Cu-bd"/>
</dbReference>
<dbReference type="InterPro" id="IPR049948">
    <property type="entry name" value="Cu_Am_ox_TPQ-bd"/>
</dbReference>
<accession>A0AAV3ABH2</accession>
<protein>
    <recommendedName>
        <fullName evidence="8">Amine oxidase</fullName>
        <ecNumber evidence="8">1.4.3.-</ecNumber>
    </recommendedName>
</protein>
<comment type="similarity">
    <text evidence="1 8">Belongs to the copper/topaquinone oxidase family.</text>
</comment>
<dbReference type="FunFam" id="2.70.98.20:FF:000002">
    <property type="entry name" value="Amine oxidase"/>
    <property type="match status" value="1"/>
</dbReference>
<dbReference type="FunFam" id="3.10.450.40:FF:000007">
    <property type="entry name" value="Amine oxidase"/>
    <property type="match status" value="1"/>
</dbReference>
<evidence type="ECO:0000256" key="1">
    <source>
        <dbReference type="ARBA" id="ARBA00007983"/>
    </source>
</evidence>
<keyword evidence="2 8" id="KW-0479">Metal-binding</keyword>
<keyword evidence="13" id="KW-1185">Reference proteome</keyword>
<evidence type="ECO:0000313" key="12">
    <source>
        <dbReference type="EMBL" id="DBA22340.1"/>
    </source>
</evidence>
<feature type="modified residue" description="2',4',5'-topaquinone" evidence="7">
    <location>
        <position position="465"/>
    </location>
</feature>
<evidence type="ECO:0000256" key="6">
    <source>
        <dbReference type="PIRSR" id="PIRSR600269-50"/>
    </source>
</evidence>
<proteinExistence type="inferred from homology"/>
<evidence type="ECO:0000259" key="11">
    <source>
        <dbReference type="Pfam" id="PF02728"/>
    </source>
</evidence>
<dbReference type="AlphaFoldDB" id="A0AAV3ABH2"/>
<dbReference type="SUPFAM" id="SSF54416">
    <property type="entry name" value="Amine oxidase N-terminal region"/>
    <property type="match status" value="2"/>
</dbReference>
<evidence type="ECO:0000256" key="4">
    <source>
        <dbReference type="ARBA" id="ARBA00023002"/>
    </source>
</evidence>
<dbReference type="PRINTS" id="PR00766">
    <property type="entry name" value="CUDAOXIDASE"/>
</dbReference>
<organism evidence="12 13">
    <name type="scientific">Pyxicephalus adspersus</name>
    <name type="common">African bullfrog</name>
    <dbReference type="NCBI Taxonomy" id="30357"/>
    <lineage>
        <taxon>Eukaryota</taxon>
        <taxon>Metazoa</taxon>
        <taxon>Chordata</taxon>
        <taxon>Craniata</taxon>
        <taxon>Vertebrata</taxon>
        <taxon>Euteleostomi</taxon>
        <taxon>Amphibia</taxon>
        <taxon>Batrachia</taxon>
        <taxon>Anura</taxon>
        <taxon>Neobatrachia</taxon>
        <taxon>Ranoidea</taxon>
        <taxon>Pyxicephalidae</taxon>
        <taxon>Pyxicephalinae</taxon>
        <taxon>Pyxicephalus</taxon>
    </lineage>
</organism>
<dbReference type="Pfam" id="PF02728">
    <property type="entry name" value="Cu_amine_oxidN3"/>
    <property type="match status" value="1"/>
</dbReference>
<evidence type="ECO:0000256" key="8">
    <source>
        <dbReference type="RuleBase" id="RU000672"/>
    </source>
</evidence>
<dbReference type="EMBL" id="DYDO01000006">
    <property type="protein sequence ID" value="DBA22340.1"/>
    <property type="molecule type" value="Genomic_DNA"/>
</dbReference>
<comment type="cofactor">
    <cofactor evidence="8">
        <name>Cu cation</name>
        <dbReference type="ChEBI" id="CHEBI:23378"/>
    </cofactor>
    <text evidence="8">Contains 1 topaquinone per subunit.</text>
</comment>
<feature type="domain" description="Copper amine oxidase N3-terminal" evidence="11">
    <location>
        <begin position="161"/>
        <end position="261"/>
    </location>
</feature>
<dbReference type="Gene3D" id="3.10.450.40">
    <property type="match status" value="2"/>
</dbReference>
<dbReference type="InterPro" id="IPR015798">
    <property type="entry name" value="Cu_amine_oxidase_C"/>
</dbReference>
<dbReference type="InterPro" id="IPR015802">
    <property type="entry name" value="Cu_amine_oxidase_N3"/>
</dbReference>
<dbReference type="Pfam" id="PF01179">
    <property type="entry name" value="Cu_amine_oxid"/>
    <property type="match status" value="1"/>
</dbReference>
<dbReference type="GO" id="GO:0005507">
    <property type="term" value="F:copper ion binding"/>
    <property type="evidence" value="ECO:0007669"/>
    <property type="project" value="InterPro"/>
</dbReference>
<dbReference type="SUPFAM" id="SSF49998">
    <property type="entry name" value="Amine oxidase catalytic domain"/>
    <property type="match status" value="1"/>
</dbReference>
<dbReference type="FunFam" id="3.10.450.40:FF:000001">
    <property type="entry name" value="Amine oxidase"/>
    <property type="match status" value="1"/>
</dbReference>
<name>A0AAV3ABH2_PYXAD</name>
<dbReference type="InterPro" id="IPR036460">
    <property type="entry name" value="Cu_amine_oxidase_C_sf"/>
</dbReference>
<dbReference type="PROSITE" id="PS01165">
    <property type="entry name" value="COPPER_AMINE_OXID_2"/>
    <property type="match status" value="1"/>
</dbReference>
<evidence type="ECO:0000256" key="2">
    <source>
        <dbReference type="ARBA" id="ARBA00022723"/>
    </source>
</evidence>
<dbReference type="PANTHER" id="PTHR10638">
    <property type="entry name" value="COPPER AMINE OXIDASE"/>
    <property type="match status" value="1"/>
</dbReference>
<feature type="domain" description="Copper amine oxidase catalytic" evidence="9">
    <location>
        <begin position="309"/>
        <end position="710"/>
    </location>
</feature>
<gene>
    <name evidence="12" type="ORF">GDO54_013377</name>
</gene>
<keyword evidence="4 8" id="KW-0560">Oxidoreductase</keyword>
<dbReference type="GO" id="GO:0048038">
    <property type="term" value="F:quinone binding"/>
    <property type="evidence" value="ECO:0007669"/>
    <property type="project" value="InterPro"/>
</dbReference>
<dbReference type="InterPro" id="IPR000269">
    <property type="entry name" value="Cu_amine_oxidase"/>
</dbReference>
<evidence type="ECO:0000259" key="9">
    <source>
        <dbReference type="Pfam" id="PF01179"/>
    </source>
</evidence>
<feature type="domain" description="Copper amine oxidase N2-terminal" evidence="10">
    <location>
        <begin position="55"/>
        <end position="141"/>
    </location>
</feature>
<dbReference type="InterPro" id="IPR016182">
    <property type="entry name" value="Cu_amine_oxidase_N-reg"/>
</dbReference>
<evidence type="ECO:0000259" key="10">
    <source>
        <dbReference type="Pfam" id="PF02727"/>
    </source>
</evidence>
<comment type="PTM">
    <text evidence="7 8">Topaquinone (TPQ) is generated by copper-dependent autoxidation of a specific tyrosyl residue.</text>
</comment>
<dbReference type="PANTHER" id="PTHR10638:SF4">
    <property type="entry name" value="RETINA-SPECIFIC COPPER AMINE OXIDASE"/>
    <property type="match status" value="1"/>
</dbReference>
<sequence length="761" mass="86297">MNVKVLTTVLILAILTILALVLVILFDPKTKSCGLANEKASLLKHNDKSLIFADLTPEEINEVVSYLKRALQTNFVDISEADPGSNCIYSVELLPPKKQDALVYLDKGGPKPKREALVIVFFGSYSEPEIKEYVVGPLPNPANFSDITAKKYKGKLPYHRRPVIGNEYTQIRSFLISKEFPKAKNFFKEVFGYDESDNEFFSALTSAPRGLQSGDRSTWFGLFYNTRGSGFFLHPIGLELLVNHKNFDLKKWKVDKVFYNGQYFDSLSDLEENYKNGKLKTIKMQKPHLKDDIGSMKPQKLSKLDMPMQYEPQSARYSVKNNQVLFQHWSFAFGVNVNTGLRLYDIKFSGERIVYELGVQEAISIYGSNAPTGMSTRYMDGHFGIGRSVFQLVRGVDCPYFATFVDTHYLLDSDTGVLNKGSVCIFELNSGMPLRRHFSSLGSSYYGGLVNTVLVIRTIATLGNYDYVFDYIFYQNGAIESKVSATGYISTSFFMESGVEHGHRVGPHTLGTIHTHFINYKVDLDVGGLNNSVEALDMEFQEMSIPWNPEWKIQQTRLNKKVLETEDQSAFLLHGPMPRYIQFASKQKNKWNHNRGYRIQMVSFAGDYLPEKSKIHNSMSWAKYKLAVTKYKDNEQQSSSIYNQNDPWSPSVTFSNFINNEKIQDQDLVAWITTGFLHIPHAEDIPNTVTAGNGVGFFLRPYNYFDEDPSVHSEDAVYFTPNEDLNSCKANSLACIPEKASCAPKPPPFTYNGFDNTYIIL</sequence>
<dbReference type="EC" id="1.4.3.-" evidence="8"/>
<dbReference type="Pfam" id="PF02727">
    <property type="entry name" value="Cu_amine_oxidN2"/>
    <property type="match status" value="1"/>
</dbReference>
<keyword evidence="3 6" id="KW-0801">TPQ</keyword>
<feature type="active site" description="Proton acceptor" evidence="6">
    <location>
        <position position="380"/>
    </location>
</feature>
<dbReference type="Gene3D" id="2.70.98.20">
    <property type="entry name" value="Copper amine oxidase, catalytic domain"/>
    <property type="match status" value="1"/>
</dbReference>
<dbReference type="Proteomes" id="UP001181693">
    <property type="component" value="Unassembled WGS sequence"/>
</dbReference>
<evidence type="ECO:0000313" key="13">
    <source>
        <dbReference type="Proteomes" id="UP001181693"/>
    </source>
</evidence>
<dbReference type="GO" id="GO:0008131">
    <property type="term" value="F:primary methylamine oxidase activity"/>
    <property type="evidence" value="ECO:0007669"/>
    <property type="project" value="InterPro"/>
</dbReference>
<dbReference type="GO" id="GO:0009308">
    <property type="term" value="P:amine metabolic process"/>
    <property type="evidence" value="ECO:0007669"/>
    <property type="project" value="UniProtKB-UniRule"/>
</dbReference>
<evidence type="ECO:0000256" key="7">
    <source>
        <dbReference type="PIRSR" id="PIRSR600269-51"/>
    </source>
</evidence>